<dbReference type="SUPFAM" id="SSF49764">
    <property type="entry name" value="HSP20-like chaperones"/>
    <property type="match status" value="1"/>
</dbReference>
<reference evidence="5" key="1">
    <citation type="journal article" date="2020" name="mSystems">
        <title>Genome- and Community-Level Interaction Insights into Carbon Utilization and Element Cycling Functions of Hydrothermarchaeota in Hydrothermal Sediment.</title>
        <authorList>
            <person name="Zhou Z."/>
            <person name="Liu Y."/>
            <person name="Xu W."/>
            <person name="Pan J."/>
            <person name="Luo Z.H."/>
            <person name="Li M."/>
        </authorList>
    </citation>
    <scope>NUCLEOTIDE SEQUENCE [LARGE SCALE GENOMIC DNA]</scope>
    <source>
        <strain evidence="5">HyVt-443</strain>
    </source>
</reference>
<dbReference type="InterPro" id="IPR044587">
    <property type="entry name" value="HSP21-like"/>
</dbReference>
<sequence>MSTLQQIRKGMSRALESLQEGWQQLRERASNALTRFSPNMGDAEHRELEAASPRWGLLAAEVREDDDELVVRLEVPGMEKDQFDISLYDDVLVVRGEKHIQREETRGRYHIMERAYGRFERAIPLQAEVDIDRAKAKYKRGVLSIRLPKANRRVRRRIEVKQA</sequence>
<dbReference type="Gene3D" id="2.60.40.790">
    <property type="match status" value="1"/>
</dbReference>
<dbReference type="PROSITE" id="PS01031">
    <property type="entry name" value="SHSP"/>
    <property type="match status" value="1"/>
</dbReference>
<evidence type="ECO:0000313" key="5">
    <source>
        <dbReference type="EMBL" id="HEB97804.1"/>
    </source>
</evidence>
<proteinExistence type="inferred from homology"/>
<dbReference type="Pfam" id="PF00011">
    <property type="entry name" value="HSP20"/>
    <property type="match status" value="1"/>
</dbReference>
<dbReference type="InterPro" id="IPR008978">
    <property type="entry name" value="HSP20-like_chaperone"/>
</dbReference>
<feature type="domain" description="SHSP" evidence="4">
    <location>
        <begin position="46"/>
        <end position="163"/>
    </location>
</feature>
<name>A0A831W4Q2_9GAMM</name>
<keyword evidence="1" id="KW-0346">Stress response</keyword>
<evidence type="ECO:0000256" key="1">
    <source>
        <dbReference type="ARBA" id="ARBA00023016"/>
    </source>
</evidence>
<gene>
    <name evidence="5" type="ORF">ENI96_15405</name>
</gene>
<dbReference type="EMBL" id="DRKP01000191">
    <property type="protein sequence ID" value="HEB97804.1"/>
    <property type="molecule type" value="Genomic_DNA"/>
</dbReference>
<evidence type="ECO:0000256" key="2">
    <source>
        <dbReference type="PROSITE-ProRule" id="PRU00285"/>
    </source>
</evidence>
<organism evidence="5">
    <name type="scientific">Sedimenticola thiotaurini</name>
    <dbReference type="NCBI Taxonomy" id="1543721"/>
    <lineage>
        <taxon>Bacteria</taxon>
        <taxon>Pseudomonadati</taxon>
        <taxon>Pseudomonadota</taxon>
        <taxon>Gammaproteobacteria</taxon>
        <taxon>Chromatiales</taxon>
        <taxon>Sedimenticolaceae</taxon>
        <taxon>Sedimenticola</taxon>
    </lineage>
</organism>
<accession>A0A831W4Q2</accession>
<dbReference type="AlphaFoldDB" id="A0A831W4Q2"/>
<evidence type="ECO:0000256" key="3">
    <source>
        <dbReference type="RuleBase" id="RU003616"/>
    </source>
</evidence>
<dbReference type="InterPro" id="IPR002068">
    <property type="entry name" value="A-crystallin/Hsp20_dom"/>
</dbReference>
<dbReference type="Proteomes" id="UP000886251">
    <property type="component" value="Unassembled WGS sequence"/>
</dbReference>
<comment type="similarity">
    <text evidence="2 3">Belongs to the small heat shock protein (HSP20) family.</text>
</comment>
<dbReference type="PANTHER" id="PTHR46733">
    <property type="entry name" value="26.5 KDA HEAT SHOCK PROTEIN, MITOCHONDRIAL"/>
    <property type="match status" value="1"/>
</dbReference>
<evidence type="ECO:0000259" key="4">
    <source>
        <dbReference type="PROSITE" id="PS01031"/>
    </source>
</evidence>
<dbReference type="GO" id="GO:0009408">
    <property type="term" value="P:response to heat"/>
    <property type="evidence" value="ECO:0007669"/>
    <property type="project" value="InterPro"/>
</dbReference>
<dbReference type="PANTHER" id="PTHR46733:SF4">
    <property type="entry name" value="HEAT SHOCK PROTEIN 21, CHLOROPLASTIC"/>
    <property type="match status" value="1"/>
</dbReference>
<dbReference type="CDD" id="cd06464">
    <property type="entry name" value="ACD_sHsps-like"/>
    <property type="match status" value="1"/>
</dbReference>
<protein>
    <submittedName>
        <fullName evidence="5">Hsp20/alpha crystallin family protein</fullName>
    </submittedName>
</protein>
<comment type="caution">
    <text evidence="5">The sequence shown here is derived from an EMBL/GenBank/DDBJ whole genome shotgun (WGS) entry which is preliminary data.</text>
</comment>